<dbReference type="GO" id="GO:0005975">
    <property type="term" value="P:carbohydrate metabolic process"/>
    <property type="evidence" value="ECO:0007669"/>
    <property type="project" value="InterPro"/>
</dbReference>
<dbReference type="AlphaFoldDB" id="D6X800"/>
<proteinExistence type="predicted"/>
<keyword evidence="2" id="KW-1185">Reference proteome</keyword>
<dbReference type="eggNOG" id="COG3387">
    <property type="taxonomic scope" value="Bacteria"/>
</dbReference>
<evidence type="ECO:0000313" key="2">
    <source>
        <dbReference type="Proteomes" id="UP000002805"/>
    </source>
</evidence>
<reference evidence="2" key="2">
    <citation type="submission" date="2009-10" db="EMBL/GenBank/DDBJ databases">
        <title>The genome sequence of Streptomyces pristinaespiralis strain ATCC 25486.</title>
        <authorList>
            <consortium name="The Broad Institute Genome Sequencing Platform"/>
            <consortium name="Broad Institute Microbial Sequencing Center"/>
            <person name="Fischbach M."/>
            <person name="Godfrey P."/>
            <person name="Ward D."/>
            <person name="Young S."/>
            <person name="Zeng Q."/>
            <person name="Koehrsen M."/>
            <person name="Alvarado L."/>
            <person name="Berlin A.M."/>
            <person name="Bochicchio J."/>
            <person name="Borenstein D."/>
            <person name="Chapman S.B."/>
            <person name="Chen Z."/>
            <person name="Engels R."/>
            <person name="Freedman E."/>
            <person name="Gellesch M."/>
            <person name="Goldberg J."/>
            <person name="Griggs A."/>
            <person name="Gujja S."/>
            <person name="Heilman E.R."/>
            <person name="Heiman D.I."/>
            <person name="Hepburn T.A."/>
            <person name="Howarth C."/>
            <person name="Jen D."/>
            <person name="Larson L."/>
            <person name="Lewis B."/>
            <person name="Mehta T."/>
            <person name="Park D."/>
            <person name="Pearson M."/>
            <person name="Richards J."/>
            <person name="Roberts A."/>
            <person name="Saif S."/>
            <person name="Shea T.D."/>
            <person name="Shenoy N."/>
            <person name="Sisk P."/>
            <person name="Stolte C."/>
            <person name="Sykes S.N."/>
            <person name="Thomson T."/>
            <person name="Walk T."/>
            <person name="White J."/>
            <person name="Yandava C."/>
            <person name="Straight P."/>
            <person name="Clardy J."/>
            <person name="Hung D."/>
            <person name="Kolter R."/>
            <person name="Mekalanos J."/>
            <person name="Walker S."/>
            <person name="Walsh C.T."/>
            <person name="Wieland-Brown L.C."/>
            <person name="Haas B."/>
            <person name="Nusbaum C."/>
            <person name="Birren B."/>
        </authorList>
    </citation>
    <scope>NUCLEOTIDE SEQUENCE [LARGE SCALE GENOMIC DNA]</scope>
    <source>
        <strain evidence="2">ATCC 25486 / DSM 40338 / CBS 914.69 / JCM 4507 / NBRC 13074 / NRRL 2958 / 5647</strain>
    </source>
</reference>
<protein>
    <submittedName>
        <fullName evidence="1">Predicted protein</fullName>
    </submittedName>
</protein>
<accession>D6X800</accession>
<name>D6X800_STRE2</name>
<organism evidence="1 2">
    <name type="scientific">Streptomyces pristinaespiralis (strain ATCC 25486 / DSM 40338 / CBS 914.69 / JCM 4507 / KCC S-0507 / NBRC 13074 / NRRL 2958 / 5647)</name>
    <dbReference type="NCBI Taxonomy" id="457429"/>
    <lineage>
        <taxon>Bacteria</taxon>
        <taxon>Bacillati</taxon>
        <taxon>Actinomycetota</taxon>
        <taxon>Actinomycetes</taxon>
        <taxon>Kitasatosporales</taxon>
        <taxon>Streptomycetaceae</taxon>
        <taxon>Streptomyces</taxon>
    </lineage>
</organism>
<gene>
    <name evidence="1" type="ORF">SSDG_07534</name>
</gene>
<dbReference type="EMBL" id="CM000950">
    <property type="protein sequence ID" value="EFH32268.1"/>
    <property type="molecule type" value="Genomic_DNA"/>
</dbReference>
<dbReference type="InterPro" id="IPR008928">
    <property type="entry name" value="6-hairpin_glycosidase_sf"/>
</dbReference>
<dbReference type="Proteomes" id="UP000002805">
    <property type="component" value="Chromosome"/>
</dbReference>
<evidence type="ECO:0000313" key="1">
    <source>
        <dbReference type="EMBL" id="EFH32268.1"/>
    </source>
</evidence>
<dbReference type="SUPFAM" id="SSF48208">
    <property type="entry name" value="Six-hairpin glycosidases"/>
    <property type="match status" value="1"/>
</dbReference>
<sequence length="75" mass="7648">MCGVRTVENLTGRGRLDEAGELYASLCSERAPLGLLPEQIDPTTGAFMGNFPQASGRLGVIAGGAGLARAQGGSR</sequence>
<reference evidence="2" key="1">
    <citation type="submission" date="2008-02" db="EMBL/GenBank/DDBJ databases">
        <authorList>
            <consortium name="The Broad Institute Genome Sequencing Platform"/>
            <person name="Fischbach M."/>
            <person name="Ward D."/>
            <person name="Young S."/>
            <person name="Jaffe D."/>
            <person name="Gnerre S."/>
            <person name="Berlin A."/>
            <person name="Heiman D."/>
            <person name="Hepburn T."/>
            <person name="Sykes S."/>
            <person name="Alvarado L."/>
            <person name="Kodira C.D."/>
            <person name="Straight P."/>
            <person name="Clardy J."/>
            <person name="Hung D."/>
            <person name="Kolter R."/>
            <person name="Mekalanos J."/>
            <person name="Walker S."/>
            <person name="Walsh C.T."/>
            <person name="Lander E."/>
            <person name="Galagan J."/>
            <person name="Nusbaum C."/>
            <person name="Birren B."/>
        </authorList>
    </citation>
    <scope>NUCLEOTIDE SEQUENCE [LARGE SCALE GENOMIC DNA]</scope>
    <source>
        <strain evidence="2">ATCC 25486 / DSM 40338 / CBS 914.69 / JCM 4507 / NBRC 13074 / NRRL 2958 / 5647</strain>
    </source>
</reference>
<dbReference type="HOGENOM" id="CLU_2669589_0_0_11"/>